<dbReference type="AlphaFoldDB" id="A0A4C2EHY2"/>
<name>A0A4C2EHY2_9EURY</name>
<sequence length="99" mass="10747">MRQRISDGGISVDPTDRAAVRDQLEQFAGPEAVTEADDGTLRADFGSRAHVAIAPDGTVDTGMPLHSFAGTPDRLVFDNDNGELRAEFDDDSVYVFRHP</sequence>
<evidence type="ECO:0000313" key="1">
    <source>
        <dbReference type="EMBL" id="GCF12890.1"/>
    </source>
</evidence>
<keyword evidence="2" id="KW-1185">Reference proteome</keyword>
<organism evidence="1 2">
    <name type="scientific">Haloarcula mannanilytica</name>
    <dbReference type="NCBI Taxonomy" id="2509225"/>
    <lineage>
        <taxon>Archaea</taxon>
        <taxon>Methanobacteriati</taxon>
        <taxon>Methanobacteriota</taxon>
        <taxon>Stenosarchaea group</taxon>
        <taxon>Halobacteria</taxon>
        <taxon>Halobacteriales</taxon>
        <taxon>Haloarculaceae</taxon>
        <taxon>Haloarcula</taxon>
    </lineage>
</organism>
<protein>
    <submittedName>
        <fullName evidence="1">Uncharacterized protein</fullName>
    </submittedName>
</protein>
<dbReference type="Proteomes" id="UP000304382">
    <property type="component" value="Unassembled WGS sequence"/>
</dbReference>
<dbReference type="OrthoDB" id="191810at2157"/>
<evidence type="ECO:0000313" key="2">
    <source>
        <dbReference type="Proteomes" id="UP000304382"/>
    </source>
</evidence>
<gene>
    <name evidence="1" type="ORF">Harman_08250</name>
</gene>
<comment type="caution">
    <text evidence="1">The sequence shown here is derived from an EMBL/GenBank/DDBJ whole genome shotgun (WGS) entry which is preliminary data.</text>
</comment>
<reference evidence="1 2" key="1">
    <citation type="submission" date="2019-02" db="EMBL/GenBank/DDBJ databases">
        <title>Haloarcula mannanilyticum sp. nov., a mannan degrading haloarchaeon isolated from commercial salt.</title>
        <authorList>
            <person name="Enomoto S."/>
            <person name="Shimane Y."/>
            <person name="Kamekura M."/>
            <person name="Ito T."/>
            <person name="Moriya O."/>
            <person name="Ihara K."/>
            <person name="Takahashi-Ando N."/>
            <person name="Fukushima Y."/>
            <person name="Yoshida Y."/>
            <person name="Usama R."/>
            <person name="Takai K."/>
            <person name="Minegishi H."/>
        </authorList>
    </citation>
    <scope>NUCLEOTIDE SEQUENCE [LARGE SCALE GENOMIC DNA]</scope>
    <source>
        <strain evidence="1 2">MD130-1</strain>
    </source>
</reference>
<dbReference type="RefSeq" id="WP_137682541.1">
    <property type="nucleotide sequence ID" value="NZ_BIXZ01000001.1"/>
</dbReference>
<accession>A0A4C2EHY2</accession>
<proteinExistence type="predicted"/>
<dbReference type="EMBL" id="BIXZ01000001">
    <property type="protein sequence ID" value="GCF12890.1"/>
    <property type="molecule type" value="Genomic_DNA"/>
</dbReference>